<evidence type="ECO:0000256" key="1">
    <source>
        <dbReference type="ARBA" id="ARBA00004370"/>
    </source>
</evidence>
<dbReference type="InterPro" id="IPR039542">
    <property type="entry name" value="Erv_N"/>
</dbReference>
<dbReference type="PANTHER" id="PTHR10984">
    <property type="entry name" value="ENDOPLASMIC RETICULUM-GOLGI INTERMEDIATE COMPARTMENT PROTEIN"/>
    <property type="match status" value="1"/>
</dbReference>
<proteinExistence type="predicted"/>
<evidence type="ECO:0000256" key="3">
    <source>
        <dbReference type="ARBA" id="ARBA00022989"/>
    </source>
</evidence>
<feature type="transmembrane region" description="Helical" evidence="6">
    <location>
        <begin position="48"/>
        <end position="66"/>
    </location>
</feature>
<accession>A0AAW0GNV3</accession>
<dbReference type="GO" id="GO:0000139">
    <property type="term" value="C:Golgi membrane"/>
    <property type="evidence" value="ECO:0007669"/>
    <property type="project" value="TreeGrafter"/>
</dbReference>
<evidence type="ECO:0008006" key="11">
    <source>
        <dbReference type="Google" id="ProtNLM"/>
    </source>
</evidence>
<feature type="compositionally biased region" description="Polar residues" evidence="5">
    <location>
        <begin position="424"/>
        <end position="435"/>
    </location>
</feature>
<keyword evidence="4 6" id="KW-0472">Membrane</keyword>
<dbReference type="InterPro" id="IPR045888">
    <property type="entry name" value="Erv"/>
</dbReference>
<evidence type="ECO:0000256" key="2">
    <source>
        <dbReference type="ARBA" id="ARBA00022692"/>
    </source>
</evidence>
<organism evidence="9 10">
    <name type="scientific">Cerrena zonata</name>
    <dbReference type="NCBI Taxonomy" id="2478898"/>
    <lineage>
        <taxon>Eukaryota</taxon>
        <taxon>Fungi</taxon>
        <taxon>Dikarya</taxon>
        <taxon>Basidiomycota</taxon>
        <taxon>Agaricomycotina</taxon>
        <taxon>Agaricomycetes</taxon>
        <taxon>Polyporales</taxon>
        <taxon>Cerrenaceae</taxon>
        <taxon>Cerrena</taxon>
    </lineage>
</organism>
<comment type="caution">
    <text evidence="9">The sequence shown here is derived from an EMBL/GenBank/DDBJ whole genome shotgun (WGS) entry which is preliminary data.</text>
</comment>
<feature type="region of interest" description="Disordered" evidence="5">
    <location>
        <begin position="408"/>
        <end position="541"/>
    </location>
</feature>
<dbReference type="GO" id="GO:0006888">
    <property type="term" value="P:endoplasmic reticulum to Golgi vesicle-mediated transport"/>
    <property type="evidence" value="ECO:0007669"/>
    <property type="project" value="TreeGrafter"/>
</dbReference>
<dbReference type="GO" id="GO:0005789">
    <property type="term" value="C:endoplasmic reticulum membrane"/>
    <property type="evidence" value="ECO:0007669"/>
    <property type="project" value="TreeGrafter"/>
</dbReference>
<evidence type="ECO:0000313" key="9">
    <source>
        <dbReference type="EMBL" id="KAK7691186.1"/>
    </source>
</evidence>
<dbReference type="AlphaFoldDB" id="A0AAW0GNV3"/>
<gene>
    <name evidence="9" type="ORF">QCA50_006289</name>
</gene>
<name>A0AAW0GNV3_9APHY</name>
<comment type="subcellular location">
    <subcellularLocation>
        <location evidence="1">Membrane</location>
    </subcellularLocation>
</comment>
<protein>
    <recommendedName>
        <fullName evidence="11">DUF1692-domain-containing protein</fullName>
    </recommendedName>
</protein>
<dbReference type="Proteomes" id="UP001385951">
    <property type="component" value="Unassembled WGS sequence"/>
</dbReference>
<sequence>MATPRSPDRTGSPTILDKLDDLVPAPLAQYDAFPKIPSTYKARSESRGFFTLFVGLLAFLLVLNDLGEYIWGWPDYEFSVDPDAGNEMEVNVDVVVNMPCQFLSVDLRDAVGDRLFLSDGFRRDGTLFDVGQATTLKEHAEALSARQAIAQSRKSRGFFDAFKRSPKADYKPTYNYEPSGTACRVYGTVPVKKVTANLHITTLGHGYASHMHVDHKLMNLSHVITEFSFGPYFPDITQPLDNSFELTDQPFVAYQYFLHVVPTTYIAPRSKPLNTHQYSVTHYTRVLEHNRGVPGIFFKFDLEPLKLTIHQRTTTFIQLFIRCVGVIGGMFVCMGYAVKISTKAVDAVTGADKTNGLVAAEATGVSSLRKKWGGSELRSRVVRQGSGWAVEGGSPYSSYAGTPVSGQFSHPPSPYVSSPFLGNGTPSTPAVSSPHPSTPGFGLGINTPTFGPSPRIPPSGPPSALATGFPTANTLSPGYGPTSPSSADSNGIYTYFPPTPNPMNGGANGFPRSPLPTSPAFSSQQSPPPRANGHAPGKKDD</sequence>
<keyword evidence="10" id="KW-1185">Reference proteome</keyword>
<reference evidence="9 10" key="1">
    <citation type="submission" date="2022-09" db="EMBL/GenBank/DDBJ databases">
        <authorList>
            <person name="Palmer J.M."/>
        </authorList>
    </citation>
    <scope>NUCLEOTIDE SEQUENCE [LARGE SCALE GENOMIC DNA]</scope>
    <source>
        <strain evidence="9 10">DSM 7382</strain>
    </source>
</reference>
<evidence type="ECO:0000259" key="8">
    <source>
        <dbReference type="Pfam" id="PF13850"/>
    </source>
</evidence>
<feature type="domain" description="Endoplasmic reticulum vesicle transporter C-terminal" evidence="7">
    <location>
        <begin position="177"/>
        <end position="335"/>
    </location>
</feature>
<feature type="compositionally biased region" description="Polar residues" evidence="5">
    <location>
        <begin position="470"/>
        <end position="492"/>
    </location>
</feature>
<keyword evidence="3 6" id="KW-1133">Transmembrane helix</keyword>
<feature type="domain" description="Endoplasmic reticulum vesicle transporter N-terminal" evidence="8">
    <location>
        <begin position="27"/>
        <end position="114"/>
    </location>
</feature>
<dbReference type="Pfam" id="PF07970">
    <property type="entry name" value="COPIIcoated_ERV"/>
    <property type="match status" value="1"/>
</dbReference>
<dbReference type="Pfam" id="PF13850">
    <property type="entry name" value="ERGIC_N"/>
    <property type="match status" value="1"/>
</dbReference>
<evidence type="ECO:0000256" key="4">
    <source>
        <dbReference type="ARBA" id="ARBA00023136"/>
    </source>
</evidence>
<dbReference type="GO" id="GO:0030134">
    <property type="term" value="C:COPII-coated ER to Golgi transport vesicle"/>
    <property type="evidence" value="ECO:0007669"/>
    <property type="project" value="TreeGrafter"/>
</dbReference>
<evidence type="ECO:0000313" key="10">
    <source>
        <dbReference type="Proteomes" id="UP001385951"/>
    </source>
</evidence>
<evidence type="ECO:0000256" key="5">
    <source>
        <dbReference type="SAM" id="MobiDB-lite"/>
    </source>
</evidence>
<dbReference type="PANTHER" id="PTHR10984:SF81">
    <property type="entry name" value="ER-DERIVED VESICLES PROTEIN ERV41"/>
    <property type="match status" value="1"/>
</dbReference>
<dbReference type="GO" id="GO:0006890">
    <property type="term" value="P:retrograde vesicle-mediated transport, Golgi to endoplasmic reticulum"/>
    <property type="evidence" value="ECO:0007669"/>
    <property type="project" value="TreeGrafter"/>
</dbReference>
<evidence type="ECO:0000259" key="7">
    <source>
        <dbReference type="Pfam" id="PF07970"/>
    </source>
</evidence>
<dbReference type="InterPro" id="IPR012936">
    <property type="entry name" value="Erv_C"/>
</dbReference>
<keyword evidence="2 6" id="KW-0812">Transmembrane</keyword>
<dbReference type="EMBL" id="JASBNA010000006">
    <property type="protein sequence ID" value="KAK7691186.1"/>
    <property type="molecule type" value="Genomic_DNA"/>
</dbReference>
<evidence type="ECO:0000256" key="6">
    <source>
        <dbReference type="SAM" id="Phobius"/>
    </source>
</evidence>